<dbReference type="InterPro" id="IPR001093">
    <property type="entry name" value="IMP_DH_GMPRt"/>
</dbReference>
<sequence length="500" mass="53180">MDQADPFGFIGLTYDDVMLLPGHTDVIPSEADTTTRLTKRISMATPLLSSAMDTVTESRMAVAMARQGGIGIIHRNLSIEDQASHVDKVKRSESGMITNPVTTTPEATVEEVDALCGQFRVSGLPVVEPDGTLVGIITNRDMRFVSPFERSTTKVRDVMTRQPLITAPVGIDPDSAVAIFAEHKIEKLPLVDADGKLRGLITVKDFDKSEKYPDATKDDEGRLRVGAAIGFFGDAWQRAMTLVDAGVDVIVVDTANGDSAGVLDIIRRLKAEPRASHVDVIGGNVATRSGAQALIDAGADAIKVGVGPGSICTTRVVAGVGVPQVTAVYEASLAAREANVPLIADGGLQYSGDIAKALVAGADSVMLGSLLAGTSESPGELVFVNGKQFKNYRGMGSLGALQTRGKKTSYSRDRYFQADVPSDEQLIAEGIEGQVPFRGPLSAVAYQLVGGLRQSMFYVGARTIPELKSRGKFVRITAAGLKESHPHDVQMVVEAPNYRR</sequence>
<dbReference type="HAMAP" id="MF_01964">
    <property type="entry name" value="IMPDH"/>
    <property type="match status" value="1"/>
</dbReference>
<dbReference type="SUPFAM" id="SSF54631">
    <property type="entry name" value="CBS-domain pair"/>
    <property type="match status" value="1"/>
</dbReference>
<feature type="active site" description="Proton acceptor" evidence="13 14">
    <location>
        <position position="414"/>
    </location>
</feature>
<dbReference type="Proteomes" id="UP000589620">
    <property type="component" value="Unassembled WGS sequence"/>
</dbReference>
<comment type="function">
    <text evidence="13">Catalyzes the conversion of inosine 5'-phosphate (IMP) to xanthosine 5'-phosphate (XMP), the first committed and rate-limiting step in the de novo synthesis of guanine nucleotides, and therefore plays an important role in the regulation of cell growth.</text>
</comment>
<feature type="binding site" evidence="13 15">
    <location>
        <begin position="345"/>
        <end position="347"/>
    </location>
    <ligand>
        <name>IMP</name>
        <dbReference type="ChEBI" id="CHEBI:58053"/>
    </ligand>
</feature>
<keyword evidence="5" id="KW-0677">Repeat</keyword>
<dbReference type="GO" id="GO:0046872">
    <property type="term" value="F:metal ion binding"/>
    <property type="evidence" value="ECO:0007669"/>
    <property type="project" value="UniProtKB-UniRule"/>
</dbReference>
<feature type="active site" description="Thioimidate intermediate" evidence="13 14">
    <location>
        <position position="312"/>
    </location>
</feature>
<dbReference type="CDD" id="cd00381">
    <property type="entry name" value="IMPDH"/>
    <property type="match status" value="1"/>
</dbReference>
<dbReference type="PANTHER" id="PTHR11911">
    <property type="entry name" value="INOSINE-5-MONOPHOSPHATE DEHYDROGENASE RELATED"/>
    <property type="match status" value="1"/>
</dbReference>
<dbReference type="AlphaFoldDB" id="A0A852T177"/>
<evidence type="ECO:0000256" key="13">
    <source>
        <dbReference type="HAMAP-Rule" id="MF_01964"/>
    </source>
</evidence>
<dbReference type="GO" id="GO:0000166">
    <property type="term" value="F:nucleotide binding"/>
    <property type="evidence" value="ECO:0007669"/>
    <property type="project" value="UniProtKB-UniRule"/>
</dbReference>
<evidence type="ECO:0000256" key="14">
    <source>
        <dbReference type="PIRSR" id="PIRSR000130-1"/>
    </source>
</evidence>
<keyword evidence="10 13" id="KW-0520">NAD</keyword>
<keyword evidence="11 18" id="KW-0129">CBS domain</keyword>
<evidence type="ECO:0000256" key="3">
    <source>
        <dbReference type="ARBA" id="ARBA00011881"/>
    </source>
</evidence>
<feature type="binding site" evidence="13">
    <location>
        <position position="253"/>
    </location>
    <ligand>
        <name>NAD(+)</name>
        <dbReference type="ChEBI" id="CHEBI:57540"/>
    </ligand>
</feature>
<evidence type="ECO:0000256" key="15">
    <source>
        <dbReference type="PIRSR" id="PIRSR000130-2"/>
    </source>
</evidence>
<evidence type="ECO:0000256" key="10">
    <source>
        <dbReference type="ARBA" id="ARBA00023027"/>
    </source>
</evidence>
<evidence type="ECO:0000256" key="1">
    <source>
        <dbReference type="ARBA" id="ARBA00001958"/>
    </source>
</evidence>
<feature type="binding site" description="in other chain" evidence="13 17">
    <location>
        <position position="312"/>
    </location>
    <ligand>
        <name>K(+)</name>
        <dbReference type="ChEBI" id="CHEBI:29103"/>
        <note>ligand shared between two tetrameric partners</note>
    </ligand>
</feature>
<evidence type="ECO:0000256" key="19">
    <source>
        <dbReference type="RuleBase" id="RU003927"/>
    </source>
</evidence>
<evidence type="ECO:0000256" key="17">
    <source>
        <dbReference type="PIRSR" id="PIRSR000130-4"/>
    </source>
</evidence>
<feature type="binding site" evidence="13">
    <location>
        <position position="485"/>
    </location>
    <ligand>
        <name>K(+)</name>
        <dbReference type="ChEBI" id="CHEBI:29103"/>
        <note>ligand shared between two tetrameric partners</note>
    </ligand>
</feature>
<feature type="domain" description="CBS" evidence="21">
    <location>
        <begin position="159"/>
        <end position="216"/>
    </location>
</feature>
<comment type="caution">
    <text evidence="13">Lacks conserved residue(s) required for the propagation of feature annotation.</text>
</comment>
<dbReference type="FunFam" id="3.20.20.70:FF:000003">
    <property type="entry name" value="GMP reductase"/>
    <property type="match status" value="1"/>
</dbReference>
<dbReference type="NCBIfam" id="TIGR01302">
    <property type="entry name" value="IMP_dehydrog"/>
    <property type="match status" value="1"/>
</dbReference>
<dbReference type="GO" id="GO:0006183">
    <property type="term" value="P:GTP biosynthetic process"/>
    <property type="evidence" value="ECO:0007669"/>
    <property type="project" value="TreeGrafter"/>
</dbReference>
<evidence type="ECO:0000256" key="12">
    <source>
        <dbReference type="ARBA" id="ARBA00048028"/>
    </source>
</evidence>
<dbReference type="UniPathway" id="UPA00601">
    <property type="reaction ID" value="UER00295"/>
</dbReference>
<keyword evidence="4 13" id="KW-0479">Metal-binding</keyword>
<comment type="similarity">
    <text evidence="2 13 19">Belongs to the IMPDH/GMPR family.</text>
</comment>
<dbReference type="InterPro" id="IPR013785">
    <property type="entry name" value="Aldolase_TIM"/>
</dbReference>
<feature type="binding site" description="in other chain" evidence="13 17">
    <location>
        <position position="309"/>
    </location>
    <ligand>
        <name>K(+)</name>
        <dbReference type="ChEBI" id="CHEBI:29103"/>
        <note>ligand shared between two tetrameric partners</note>
    </ligand>
</feature>
<dbReference type="InterPro" id="IPR046342">
    <property type="entry name" value="CBS_dom_sf"/>
</dbReference>
<dbReference type="EMBL" id="JACCBJ010000001">
    <property type="protein sequence ID" value="NYD74390.1"/>
    <property type="molecule type" value="Genomic_DNA"/>
</dbReference>
<feature type="binding site" evidence="13 15">
    <location>
        <begin position="368"/>
        <end position="369"/>
    </location>
    <ligand>
        <name>IMP</name>
        <dbReference type="ChEBI" id="CHEBI:58053"/>
    </ligand>
</feature>
<dbReference type="PIRSF" id="PIRSF000130">
    <property type="entry name" value="IMPDH"/>
    <property type="match status" value="1"/>
</dbReference>
<dbReference type="Pfam" id="PF00478">
    <property type="entry name" value="IMPDH"/>
    <property type="match status" value="1"/>
</dbReference>
<dbReference type="CDD" id="cd04601">
    <property type="entry name" value="CBS_pair_IMPDH"/>
    <property type="match status" value="1"/>
</dbReference>
<comment type="catalytic activity">
    <reaction evidence="12 13 20">
        <text>IMP + NAD(+) + H2O = XMP + NADH + H(+)</text>
        <dbReference type="Rhea" id="RHEA:11708"/>
        <dbReference type="ChEBI" id="CHEBI:15377"/>
        <dbReference type="ChEBI" id="CHEBI:15378"/>
        <dbReference type="ChEBI" id="CHEBI:57464"/>
        <dbReference type="ChEBI" id="CHEBI:57540"/>
        <dbReference type="ChEBI" id="CHEBI:57945"/>
        <dbReference type="ChEBI" id="CHEBI:58053"/>
        <dbReference type="EC" id="1.1.1.205"/>
    </reaction>
</comment>
<feature type="binding site" evidence="13 15">
    <location>
        <position position="310"/>
    </location>
    <ligand>
        <name>IMP</name>
        <dbReference type="ChEBI" id="CHEBI:58053"/>
    </ligand>
</feature>
<accession>A0A852T177</accession>
<evidence type="ECO:0000256" key="9">
    <source>
        <dbReference type="ARBA" id="ARBA00023002"/>
    </source>
</evidence>
<evidence type="ECO:0000256" key="4">
    <source>
        <dbReference type="ARBA" id="ARBA00022723"/>
    </source>
</evidence>
<dbReference type="GO" id="GO:0006177">
    <property type="term" value="P:GMP biosynthetic process"/>
    <property type="evidence" value="ECO:0007669"/>
    <property type="project" value="UniProtKB-UniRule"/>
</dbReference>
<feature type="binding site" evidence="16">
    <location>
        <begin position="253"/>
        <end position="255"/>
    </location>
    <ligand>
        <name>NAD(+)</name>
        <dbReference type="ChEBI" id="CHEBI:57540"/>
    </ligand>
</feature>
<dbReference type="InterPro" id="IPR000644">
    <property type="entry name" value="CBS_dom"/>
</dbReference>
<evidence type="ECO:0000256" key="20">
    <source>
        <dbReference type="RuleBase" id="RU003928"/>
    </source>
</evidence>
<feature type="binding site" evidence="13 16">
    <location>
        <begin position="305"/>
        <end position="307"/>
    </location>
    <ligand>
        <name>NAD(+)</name>
        <dbReference type="ChEBI" id="CHEBI:57540"/>
    </ligand>
</feature>
<feature type="binding site" evidence="13">
    <location>
        <position position="484"/>
    </location>
    <ligand>
        <name>K(+)</name>
        <dbReference type="ChEBI" id="CHEBI:29103"/>
        <note>ligand shared between two tetrameric partners</note>
    </ligand>
</feature>
<dbReference type="RefSeq" id="WP_089908659.1">
    <property type="nucleotide sequence ID" value="NZ_BAAAPX010000001.1"/>
</dbReference>
<keyword evidence="8 13" id="KW-0630">Potassium</keyword>
<evidence type="ECO:0000313" key="23">
    <source>
        <dbReference type="Proteomes" id="UP000589620"/>
    </source>
</evidence>
<gene>
    <name evidence="13" type="primary">guaB</name>
    <name evidence="22" type="ORF">BJ963_001909</name>
</gene>
<dbReference type="PROSITE" id="PS00487">
    <property type="entry name" value="IMP_DH_GMP_RED"/>
    <property type="match status" value="1"/>
</dbReference>
<evidence type="ECO:0000256" key="16">
    <source>
        <dbReference type="PIRSR" id="PIRSR000130-3"/>
    </source>
</evidence>
<dbReference type="Pfam" id="PF00571">
    <property type="entry name" value="CBS"/>
    <property type="match status" value="2"/>
</dbReference>
<feature type="binding site" evidence="13">
    <location>
        <position position="483"/>
    </location>
    <ligand>
        <name>K(+)</name>
        <dbReference type="ChEBI" id="CHEBI:29103"/>
        <note>ligand shared between two tetrameric partners</note>
    </ligand>
</feature>
<dbReference type="SMART" id="SM01240">
    <property type="entry name" value="IMPDH"/>
    <property type="match status" value="1"/>
</dbReference>
<comment type="activity regulation">
    <text evidence="13">Mycophenolic acid (MPA) is a non-competitive inhibitor that prevents formation of the closed enzyme conformation by binding to the same site as the amobile flap. In contrast, mizoribine monophosphate (MZP) is a competitive inhibitor that induces the closed conformation. MPA is a potent inhibitor of mammalian IMPDHs but a poor inhibitor of the bacterial enzymes. MZP is a more potent inhibitor of bacterial IMPDH.</text>
</comment>
<dbReference type="GO" id="GO:0003938">
    <property type="term" value="F:IMP dehydrogenase activity"/>
    <property type="evidence" value="ECO:0007669"/>
    <property type="project" value="UniProtKB-UniRule"/>
</dbReference>
<keyword evidence="9 13" id="KW-0560">Oxidoreductase</keyword>
<evidence type="ECO:0000259" key="21">
    <source>
        <dbReference type="PROSITE" id="PS51371"/>
    </source>
</evidence>
<dbReference type="SUPFAM" id="SSF51412">
    <property type="entry name" value="Inosine monophosphate dehydrogenase (IMPDH)"/>
    <property type="match status" value="1"/>
</dbReference>
<keyword evidence="6 13" id="KW-0332">GMP biosynthesis</keyword>
<comment type="subunit">
    <text evidence="3 13">Homotetramer.</text>
</comment>
<evidence type="ECO:0000256" key="5">
    <source>
        <dbReference type="ARBA" id="ARBA00022737"/>
    </source>
</evidence>
<evidence type="ECO:0000256" key="6">
    <source>
        <dbReference type="ARBA" id="ARBA00022749"/>
    </source>
</evidence>
<keyword evidence="23" id="KW-1185">Reference proteome</keyword>
<feature type="binding site" description="in other chain" evidence="13 17">
    <location>
        <position position="307"/>
    </location>
    <ligand>
        <name>K(+)</name>
        <dbReference type="ChEBI" id="CHEBI:29103"/>
        <note>ligand shared between two tetrameric partners</note>
    </ligand>
</feature>
<dbReference type="InterPro" id="IPR015875">
    <property type="entry name" value="IMP_DH/GMP_Rdtase_CS"/>
</dbReference>
<comment type="cofactor">
    <cofactor evidence="1 13">
        <name>K(+)</name>
        <dbReference type="ChEBI" id="CHEBI:29103"/>
    </cofactor>
</comment>
<dbReference type="Gene3D" id="3.20.20.70">
    <property type="entry name" value="Aldolase class I"/>
    <property type="match status" value="1"/>
</dbReference>
<dbReference type="PANTHER" id="PTHR11911:SF111">
    <property type="entry name" value="INOSINE-5'-MONOPHOSPHATE DEHYDROGENASE"/>
    <property type="match status" value="1"/>
</dbReference>
<dbReference type="EC" id="1.1.1.205" evidence="13 20"/>
<evidence type="ECO:0000256" key="2">
    <source>
        <dbReference type="ARBA" id="ARBA00005502"/>
    </source>
</evidence>
<evidence type="ECO:0000256" key="8">
    <source>
        <dbReference type="ARBA" id="ARBA00022958"/>
    </source>
</evidence>
<reference evidence="22 23" key="1">
    <citation type="submission" date="2020-07" db="EMBL/GenBank/DDBJ databases">
        <title>Sequencing the genomes of 1000 actinobacteria strains.</title>
        <authorList>
            <person name="Klenk H.-P."/>
        </authorList>
    </citation>
    <scope>NUCLEOTIDE SEQUENCE [LARGE SCALE GENOMIC DNA]</scope>
    <source>
        <strain evidence="22 23">DSM 23871</strain>
    </source>
</reference>
<proteinExistence type="inferred from homology"/>
<evidence type="ECO:0000256" key="7">
    <source>
        <dbReference type="ARBA" id="ARBA00022755"/>
    </source>
</evidence>
<evidence type="ECO:0000256" key="11">
    <source>
        <dbReference type="ARBA" id="ARBA00023122"/>
    </source>
</evidence>
<comment type="caution">
    <text evidence="22">The sequence shown here is derived from an EMBL/GenBank/DDBJ whole genome shotgun (WGS) entry which is preliminary data.</text>
</comment>
<keyword evidence="7 13" id="KW-0658">Purine biosynthesis</keyword>
<feature type="domain" description="CBS" evidence="21">
    <location>
        <begin position="96"/>
        <end position="152"/>
    </location>
</feature>
<evidence type="ECO:0000313" key="22">
    <source>
        <dbReference type="EMBL" id="NYD74390.1"/>
    </source>
</evidence>
<comment type="pathway">
    <text evidence="13 20">Purine metabolism; XMP biosynthesis via de novo pathway; XMP from IMP: step 1/1.</text>
</comment>
<feature type="binding site" evidence="13 15">
    <location>
        <begin position="392"/>
        <end position="396"/>
    </location>
    <ligand>
        <name>IMP</name>
        <dbReference type="ChEBI" id="CHEBI:58053"/>
    </ligand>
</feature>
<organism evidence="22 23">
    <name type="scientific">Leifsonia soli</name>
    <dbReference type="NCBI Taxonomy" id="582665"/>
    <lineage>
        <taxon>Bacteria</taxon>
        <taxon>Bacillati</taxon>
        <taxon>Actinomycetota</taxon>
        <taxon>Actinomycetes</taxon>
        <taxon>Micrococcales</taxon>
        <taxon>Microbacteriaceae</taxon>
        <taxon>Leifsonia</taxon>
    </lineage>
</organism>
<dbReference type="InterPro" id="IPR005990">
    <property type="entry name" value="IMP_DH"/>
</dbReference>
<dbReference type="SMART" id="SM00116">
    <property type="entry name" value="CBS"/>
    <property type="match status" value="2"/>
</dbReference>
<protein>
    <recommendedName>
        <fullName evidence="13 20">Inosine-5'-monophosphate dehydrogenase</fullName>
        <shortName evidence="13">IMP dehydrogenase</shortName>
        <shortName evidence="13">IMPD</shortName>
        <shortName evidence="13">IMPDH</shortName>
        <ecNumber evidence="13 20">1.1.1.205</ecNumber>
    </recommendedName>
</protein>
<evidence type="ECO:0000256" key="18">
    <source>
        <dbReference type="PROSITE-ProRule" id="PRU00703"/>
    </source>
</evidence>
<name>A0A852T177_9MICO</name>
<feature type="binding site" evidence="13 15">
    <location>
        <position position="429"/>
    </location>
    <ligand>
        <name>IMP</name>
        <dbReference type="ChEBI" id="CHEBI:58053"/>
    </ligand>
</feature>
<dbReference type="PROSITE" id="PS51371">
    <property type="entry name" value="CBS"/>
    <property type="match status" value="2"/>
</dbReference>